<feature type="compositionally biased region" description="Basic residues" evidence="1">
    <location>
        <begin position="110"/>
        <end position="122"/>
    </location>
</feature>
<feature type="region of interest" description="Disordered" evidence="1">
    <location>
        <begin position="106"/>
        <end position="144"/>
    </location>
</feature>
<feature type="compositionally biased region" description="Low complexity" evidence="1">
    <location>
        <begin position="350"/>
        <end position="365"/>
    </location>
</feature>
<dbReference type="AlphaFoldDB" id="A0ABD3VX03"/>
<feature type="compositionally biased region" description="Basic and acidic residues" evidence="1">
    <location>
        <begin position="209"/>
        <end position="231"/>
    </location>
</feature>
<comment type="caution">
    <text evidence="2">The sequence shown here is derived from an EMBL/GenBank/DDBJ whole genome shotgun (WGS) entry which is preliminary data.</text>
</comment>
<dbReference type="EMBL" id="JBJQND010000009">
    <property type="protein sequence ID" value="KAL3866144.1"/>
    <property type="molecule type" value="Genomic_DNA"/>
</dbReference>
<reference evidence="2 3" key="1">
    <citation type="submission" date="2024-11" db="EMBL/GenBank/DDBJ databases">
        <title>Chromosome-level genome assembly of the freshwater bivalve Anodonta woodiana.</title>
        <authorList>
            <person name="Chen X."/>
        </authorList>
    </citation>
    <scope>NUCLEOTIDE SEQUENCE [LARGE SCALE GENOMIC DNA]</scope>
    <source>
        <strain evidence="2">MN2024</strain>
        <tissue evidence="2">Gills</tissue>
    </source>
</reference>
<organism evidence="2 3">
    <name type="scientific">Sinanodonta woodiana</name>
    <name type="common">Chinese pond mussel</name>
    <name type="synonym">Anodonta woodiana</name>
    <dbReference type="NCBI Taxonomy" id="1069815"/>
    <lineage>
        <taxon>Eukaryota</taxon>
        <taxon>Metazoa</taxon>
        <taxon>Spiralia</taxon>
        <taxon>Lophotrochozoa</taxon>
        <taxon>Mollusca</taxon>
        <taxon>Bivalvia</taxon>
        <taxon>Autobranchia</taxon>
        <taxon>Heteroconchia</taxon>
        <taxon>Palaeoheterodonta</taxon>
        <taxon>Unionida</taxon>
        <taxon>Unionoidea</taxon>
        <taxon>Unionidae</taxon>
        <taxon>Unioninae</taxon>
        <taxon>Sinanodonta</taxon>
    </lineage>
</organism>
<dbReference type="Proteomes" id="UP001634394">
    <property type="component" value="Unassembled WGS sequence"/>
</dbReference>
<name>A0ABD3VX03_SINWO</name>
<proteinExistence type="predicted"/>
<keyword evidence="3" id="KW-1185">Reference proteome</keyword>
<gene>
    <name evidence="2" type="ORF">ACJMK2_043473</name>
</gene>
<sequence length="457" mass="52217">MSYGSLFLQSEYSNRVTAKMARMKKEHDKRLVHYEKNFDVNLSRIQNRERSLRESMLAYIERMRSIADSRRDEIQSDPLFIRAKHIPKYPQKGLMRRRPVSLDELIGRGKDHKSHAAKLKRRPLSERDVTADENTESSDALSQSTGVLIPALSERPKNSGSIVQDSFVRASNQHDHVDFSLKTKSTGQDGMYILRKEKEAAKDGGNSGKVEDSNNKSREKVNSPRDSDGYKKTVLVSLPQIDITGKGIDSEAAGQKGVNKTEDTKISIQSGGETDKNEDEVTDPDKETEFIKSKDSFGQTNILRLRPKRAKRMKLRTPNLRGIPEDEVLPGLRTQRDLERKYVVSPPPSKQLHSSTSSGKSSTISVIPEKSESILTDSGSHWYHKKKYHTIPRLLHQPSGKSTRRILMKDDGEVRIEVTQCFPKQDFPRTKLKTRKRFRKLIYLRDVPDRRSQIPRV</sequence>
<feature type="region of interest" description="Disordered" evidence="1">
    <location>
        <begin position="343"/>
        <end position="366"/>
    </location>
</feature>
<evidence type="ECO:0000256" key="1">
    <source>
        <dbReference type="SAM" id="MobiDB-lite"/>
    </source>
</evidence>
<evidence type="ECO:0000313" key="2">
    <source>
        <dbReference type="EMBL" id="KAL3866144.1"/>
    </source>
</evidence>
<accession>A0ABD3VX03</accession>
<feature type="region of interest" description="Disordered" evidence="1">
    <location>
        <begin position="254"/>
        <end position="286"/>
    </location>
</feature>
<evidence type="ECO:0008006" key="4">
    <source>
        <dbReference type="Google" id="ProtNLM"/>
    </source>
</evidence>
<feature type="region of interest" description="Disordered" evidence="1">
    <location>
        <begin position="198"/>
        <end position="233"/>
    </location>
</feature>
<evidence type="ECO:0000313" key="3">
    <source>
        <dbReference type="Proteomes" id="UP001634394"/>
    </source>
</evidence>
<protein>
    <recommendedName>
        <fullName evidence="4">Shugoshin C-terminal domain-containing protein</fullName>
    </recommendedName>
</protein>